<dbReference type="Pfam" id="PF00271">
    <property type="entry name" value="Helicase_C"/>
    <property type="match status" value="1"/>
</dbReference>
<evidence type="ECO:0000256" key="7">
    <source>
        <dbReference type="ARBA" id="ARBA00022840"/>
    </source>
</evidence>
<dbReference type="InterPro" id="IPR038718">
    <property type="entry name" value="SNF2-like_sf"/>
</dbReference>
<evidence type="ECO:0000256" key="12">
    <source>
        <dbReference type="SAM" id="MobiDB-lite"/>
    </source>
</evidence>
<evidence type="ECO:0000256" key="1">
    <source>
        <dbReference type="ARBA" id="ARBA00004123"/>
    </source>
</evidence>
<dbReference type="RefSeq" id="XP_038776287.1">
    <property type="nucleotide sequence ID" value="XM_038920359.1"/>
</dbReference>
<dbReference type="GO" id="GO:0017025">
    <property type="term" value="F:TBP-class protein binding"/>
    <property type="evidence" value="ECO:0007669"/>
    <property type="project" value="InterPro"/>
</dbReference>
<dbReference type="InterPro" id="IPR000330">
    <property type="entry name" value="SNF2_N"/>
</dbReference>
<comment type="similarity">
    <text evidence="2">Belongs to the SNF2/RAD54 helicase family.</text>
</comment>
<dbReference type="InterPro" id="IPR027417">
    <property type="entry name" value="P-loop_NTPase"/>
</dbReference>
<feature type="domain" description="Helicase C-terminal" evidence="14">
    <location>
        <begin position="1666"/>
        <end position="1815"/>
    </location>
</feature>
<keyword evidence="6" id="KW-0347">Helicase</keyword>
<evidence type="ECO:0000256" key="3">
    <source>
        <dbReference type="ARBA" id="ARBA00022737"/>
    </source>
</evidence>
<dbReference type="InterPro" id="IPR049730">
    <property type="entry name" value="SNF2/RAD54-like_C"/>
</dbReference>
<dbReference type="GO" id="GO:0005634">
    <property type="term" value="C:nucleus"/>
    <property type="evidence" value="ECO:0007669"/>
    <property type="project" value="UniProtKB-SubCell"/>
</dbReference>
<dbReference type="GO" id="GO:0004386">
    <property type="term" value="F:helicase activity"/>
    <property type="evidence" value="ECO:0007669"/>
    <property type="project" value="UniProtKB-KW"/>
</dbReference>
<dbReference type="FunFam" id="3.40.50.300:FF:000428">
    <property type="entry name" value="TATA-binding protein-associated factor 172"/>
    <property type="match status" value="1"/>
</dbReference>
<feature type="compositionally biased region" description="Polar residues" evidence="12">
    <location>
        <begin position="1853"/>
        <end position="1862"/>
    </location>
</feature>
<reference evidence="15" key="1">
    <citation type="submission" date="2020-10" db="EMBL/GenBank/DDBJ databases">
        <authorList>
            <person name="Roach M.J.R."/>
        </authorList>
    </citation>
    <scope>NUCLEOTIDE SEQUENCE</scope>
    <source>
        <strain evidence="15">CBS 1945</strain>
    </source>
</reference>
<evidence type="ECO:0000313" key="16">
    <source>
        <dbReference type="Proteomes" id="UP000662931"/>
    </source>
</evidence>
<dbReference type="SUPFAM" id="SSF48371">
    <property type="entry name" value="ARM repeat"/>
    <property type="match status" value="1"/>
</dbReference>
<dbReference type="GO" id="GO:0003677">
    <property type="term" value="F:DNA binding"/>
    <property type="evidence" value="ECO:0007669"/>
    <property type="project" value="UniProtKB-KW"/>
</dbReference>
<dbReference type="InterPro" id="IPR001650">
    <property type="entry name" value="Helicase_C-like"/>
</dbReference>
<dbReference type="InterPro" id="IPR011989">
    <property type="entry name" value="ARM-like"/>
</dbReference>
<evidence type="ECO:0000256" key="2">
    <source>
        <dbReference type="ARBA" id="ARBA00007025"/>
    </source>
</evidence>
<evidence type="ECO:0000259" key="13">
    <source>
        <dbReference type="PROSITE" id="PS51192"/>
    </source>
</evidence>
<name>A0A875RXV1_EENNA</name>
<proteinExistence type="inferred from homology"/>
<evidence type="ECO:0000256" key="10">
    <source>
        <dbReference type="ARBA" id="ARBA00073046"/>
    </source>
</evidence>
<protein>
    <recommendedName>
        <fullName evidence="10">TATA-binding protein-associated factor mot1</fullName>
    </recommendedName>
    <alternativeName>
        <fullName evidence="11">Modifier of transcription 1</fullName>
    </alternativeName>
</protein>
<evidence type="ECO:0000313" key="15">
    <source>
        <dbReference type="EMBL" id="QPG72722.1"/>
    </source>
</evidence>
<dbReference type="CDD" id="cd17999">
    <property type="entry name" value="DEXHc_Mot1"/>
    <property type="match status" value="1"/>
</dbReference>
<keyword evidence="7" id="KW-0067">ATP-binding</keyword>
<dbReference type="PANTHER" id="PTHR36498:SF1">
    <property type="entry name" value="TATA-BINDING PROTEIN-ASSOCIATED FACTOR 172"/>
    <property type="match status" value="1"/>
</dbReference>
<evidence type="ECO:0000259" key="14">
    <source>
        <dbReference type="PROSITE" id="PS51194"/>
    </source>
</evidence>
<dbReference type="SUPFAM" id="SSF52540">
    <property type="entry name" value="P-loop containing nucleoside triphosphate hydrolases"/>
    <property type="match status" value="2"/>
</dbReference>
<dbReference type="Pfam" id="PF00176">
    <property type="entry name" value="SNF2-rel_dom"/>
    <property type="match status" value="1"/>
</dbReference>
<keyword evidence="5" id="KW-0378">Hydrolase</keyword>
<evidence type="ECO:0000256" key="6">
    <source>
        <dbReference type="ARBA" id="ARBA00022806"/>
    </source>
</evidence>
<dbReference type="InterPro" id="IPR022707">
    <property type="entry name" value="Mot1_central_dom"/>
</dbReference>
<keyword evidence="4" id="KW-0547">Nucleotide-binding</keyword>
<accession>A0A875RXV1</accession>
<dbReference type="SMART" id="SM00487">
    <property type="entry name" value="DEXDc"/>
    <property type="match status" value="1"/>
</dbReference>
<evidence type="ECO:0000256" key="11">
    <source>
        <dbReference type="ARBA" id="ARBA00081329"/>
    </source>
</evidence>
<keyword evidence="16" id="KW-1185">Reference proteome</keyword>
<dbReference type="InterPro" id="IPR044078">
    <property type="entry name" value="Mot1_ATP-bd"/>
</dbReference>
<dbReference type="OrthoDB" id="10252227at2759"/>
<evidence type="ECO:0000256" key="9">
    <source>
        <dbReference type="ARBA" id="ARBA00023242"/>
    </source>
</evidence>
<dbReference type="Proteomes" id="UP000662931">
    <property type="component" value="Chromosome 1"/>
</dbReference>
<dbReference type="GO" id="GO:0016887">
    <property type="term" value="F:ATP hydrolysis activity"/>
    <property type="evidence" value="ECO:0007669"/>
    <property type="project" value="InterPro"/>
</dbReference>
<dbReference type="Gene3D" id="1.25.10.10">
    <property type="entry name" value="Leucine-rich Repeat Variant"/>
    <property type="match status" value="2"/>
</dbReference>
<dbReference type="GO" id="GO:0005524">
    <property type="term" value="F:ATP binding"/>
    <property type="evidence" value="ECO:0007669"/>
    <property type="project" value="UniProtKB-KW"/>
</dbReference>
<dbReference type="Gene3D" id="3.40.50.300">
    <property type="entry name" value="P-loop containing nucleotide triphosphate hydrolases"/>
    <property type="match status" value="1"/>
</dbReference>
<dbReference type="PANTHER" id="PTHR36498">
    <property type="entry name" value="TATA-BINDING PROTEIN-ASSOCIATED FACTOR 172"/>
    <property type="match status" value="1"/>
</dbReference>
<dbReference type="InterPro" id="IPR044972">
    <property type="entry name" value="Mot1"/>
</dbReference>
<evidence type="ECO:0000256" key="4">
    <source>
        <dbReference type="ARBA" id="ARBA00022741"/>
    </source>
</evidence>
<dbReference type="SMART" id="SM00490">
    <property type="entry name" value="HELICc"/>
    <property type="match status" value="1"/>
</dbReference>
<dbReference type="FunFam" id="3.40.50.10810:FF:000009">
    <property type="entry name" value="B-TFIID TATA-box-binding protein-associated factor 1"/>
    <property type="match status" value="1"/>
</dbReference>
<dbReference type="InterPro" id="IPR016024">
    <property type="entry name" value="ARM-type_fold"/>
</dbReference>
<keyword evidence="9" id="KW-0539">Nucleus</keyword>
<dbReference type="KEGG" id="bnn:FOA43_000023"/>
<gene>
    <name evidence="15" type="ORF">FOA43_000023</name>
</gene>
<feature type="domain" description="Helicase ATP-binding" evidence="13">
    <location>
        <begin position="1314"/>
        <end position="1487"/>
    </location>
</feature>
<dbReference type="Pfam" id="PF12054">
    <property type="entry name" value="DUF3535"/>
    <property type="match status" value="1"/>
</dbReference>
<dbReference type="PROSITE" id="PS51192">
    <property type="entry name" value="HELICASE_ATP_BIND_1"/>
    <property type="match status" value="1"/>
</dbReference>
<feature type="region of interest" description="Disordered" evidence="12">
    <location>
        <begin position="695"/>
        <end position="714"/>
    </location>
</feature>
<feature type="region of interest" description="Disordered" evidence="12">
    <location>
        <begin position="1840"/>
        <end position="1880"/>
    </location>
</feature>
<keyword evidence="3" id="KW-0677">Repeat</keyword>
<dbReference type="CDD" id="cd18793">
    <property type="entry name" value="SF2_C_SNF"/>
    <property type="match status" value="1"/>
</dbReference>
<dbReference type="EMBL" id="CP064812">
    <property type="protein sequence ID" value="QPG72722.1"/>
    <property type="molecule type" value="Genomic_DNA"/>
</dbReference>
<dbReference type="Gene3D" id="3.40.50.10810">
    <property type="entry name" value="Tandem AAA-ATPase domain"/>
    <property type="match status" value="1"/>
</dbReference>
<sequence>MSRLDRLVTLIETGSTPFIRNTAADQLSDLAKQHPEDIISLLSRVYPFLQNKKWETRITAARALGGIISHASQWDPNCEEEDTAVDAEAAVTDQNFEEVLAKCEGDLVTLADFSLAEVLQSGVVLLASSGVEYNLFSTEGAGADGSSKRRKSTFTTKLGLDRVKKEAAVSQQLLESQELKQEPHVKKEVKKEDTIPMQVQPTSSLPPHPHHVSARMRALAKRKAKAARSHNHRNVNVDLMKSSVSRELFHSGNLNEDEKVKKESYDVTSQAQGSKLVVESKVEISPLLEEQSKYSKYAWQFQGIYELLVRDLLSDVWEIRHGCALGLRELIKYQATGAGRVKGKSREENDYRNRRTLEDLCVRMITLFAIDRFGDYVSDTVVAPVRENAGQVLAALLLHLPDDTVLTIFDTLVTLIRQDPAELGTKVPCWEAKHGGILGLKYFVSIRTDLLFAHPELLDRTIALVLYCLSDNGDDDVQSMAAATLIPITKEFVNLRLDMVFEVLNAIWSNLSDLKDDLSASTGSVMDLLAKLCLHKKVLEKMKEYALKNEKFKFKFLVPKLYPFLRHSITNVRKSMLKTLLAFLQIDDDSVKDWIDGKTFRLIFQNLLMEQNAEVTQLSMKVYQKLLEEVGKGGHGCMDDLFQEHWLPLLKLLTTPIGVARFNYSMDTKYILRPSGSTLASSDIRLTGFNVQHMHGRKRKLTSPSENDDDEAETKRVLAGIPDSEYDLRVNIDAPVINGDLTLVSKEVLIHTRMFAATAMGLTLARYENENNLDQIWKQITHYLNDSHSTPRLLLAIVVDEYCKACDKLGKQPSQSSKTAFMPIFQEALNDPSSLPTFREFVPTLRGLRTQCLQLLGVFREIGRISSSKLPTLAVVVEGERDSGPGAFGISTAENIVGDWYKKTYKSMPALYRMSAIQPLEDTKHRISMGVAEAKTSKVSRATSILASYASCFVRLDGLPKKLNPIIRSLMDSIKTEESPQLQSRSAEAVASLIILLHERGKVGASDKMVKNLCAFLCVDTSEVPEFIPNRQYKNIVLSLKKEETKTGPAELAAAEREIHLAKIKRRGSKMALDTLLEEYKGSLFDKIPKIKSMMLDALEIFDVDEERVPTDREGQAAIDSLELIRSLVGKLDKTLYSEIFDRAHLVLKALQSSYSVFRYSASKCMGSVCATAPSIGFRTLVKSILPMLSNPVEVTQRQGAIECIYHITNLMGSDILPYVVFLIVPVMGRMSDSDQNVRILATTTFASIIKLVPLEAGIPDPADMPKELLAGREKERDFIQQMMDPSKIKPFELPVSIKATLRKYQQEGVNWLAFLNRYHLHGILCDDMGLGKTLQTICIVSSDHHLRQERFEKTGASDARKLCSLIVCPPSLTGHWEQEFAQFAPFMSVLVYAGPPVVRAQLRPKMSQYDIIVTSYDAARNDIEYIIQSEYNYLVLDEGHIIKNAHSRLTQAAKRIRAEHRLILTGTPIQNNVLELWSLFDFLMPGFLGTEKAFHDKFVKPIASSRTNKGSREQEAGALALETLHKQVLPFMLRRLKEDVLSDLPPKIIQDYYCELSSLQKQLYQDFISKQKGSVKKELGDTEKDGKQHIFQALQYMRKLCNSPALVLTPKHPQYKEVTAYLHRYNMDINDIHHAPKLMALKNLLKECGIGLSGDLSSATGSAELLQENVISQHRALIFCQMKDMLDIVENELLRKRMPSVTYMRMDGSTDPRYRQEIVKKFNSDPSIDVLLLTTKVGGLGLNLTGADTVIFVEHDWNPMNDLQAMDRAHRIGQKKVVNVYRLITKDTLEEKIMGLQKFKLNIANTVVNQQNAGLSSMDAGQLLNLFDDDANGAIKAGELGGGDNTYEGDTDNNGGNSSDKTAGGGAEKDVPNEVGLSGKLGNAVKGLGELWDESQYEEEYNLDSFIKTLK</sequence>
<dbReference type="GeneID" id="62193424"/>
<organism evidence="15 16">
    <name type="scientific">Eeniella nana</name>
    <name type="common">Yeast</name>
    <name type="synonym">Brettanomyces nanus</name>
    <dbReference type="NCBI Taxonomy" id="13502"/>
    <lineage>
        <taxon>Eukaryota</taxon>
        <taxon>Fungi</taxon>
        <taxon>Dikarya</taxon>
        <taxon>Ascomycota</taxon>
        <taxon>Saccharomycotina</taxon>
        <taxon>Pichiomycetes</taxon>
        <taxon>Pichiales</taxon>
        <taxon>Pichiaceae</taxon>
        <taxon>Brettanomyces</taxon>
    </lineage>
</organism>
<comment type="subcellular location">
    <subcellularLocation>
        <location evidence="1">Nucleus</location>
    </subcellularLocation>
</comment>
<keyword evidence="8" id="KW-0238">DNA-binding</keyword>
<dbReference type="PROSITE" id="PS51194">
    <property type="entry name" value="HELICASE_CTER"/>
    <property type="match status" value="1"/>
</dbReference>
<evidence type="ECO:0000256" key="8">
    <source>
        <dbReference type="ARBA" id="ARBA00023125"/>
    </source>
</evidence>
<dbReference type="InterPro" id="IPR014001">
    <property type="entry name" value="Helicase_ATP-bd"/>
</dbReference>
<evidence type="ECO:0000256" key="5">
    <source>
        <dbReference type="ARBA" id="ARBA00022801"/>
    </source>
</evidence>